<feature type="transmembrane region" description="Helical" evidence="9">
    <location>
        <begin position="174"/>
        <end position="197"/>
    </location>
</feature>
<organism evidence="10">
    <name type="scientific">hydrothermal vent metagenome</name>
    <dbReference type="NCBI Taxonomy" id="652676"/>
    <lineage>
        <taxon>unclassified sequences</taxon>
        <taxon>metagenomes</taxon>
        <taxon>ecological metagenomes</taxon>
    </lineage>
</organism>
<feature type="transmembrane region" description="Helical" evidence="9">
    <location>
        <begin position="327"/>
        <end position="352"/>
    </location>
</feature>
<dbReference type="PROSITE" id="PS00714">
    <property type="entry name" value="NA_DICARBOXYL_SYMP_2"/>
    <property type="match status" value="1"/>
</dbReference>
<keyword evidence="7" id="KW-0325">Glycoprotein</keyword>
<sequence>MGKKGRQFIFLGLLAALVLGTLLGTLKGASMHVAIEAHDSVMEAAAARRSFDYEVLTPARKILEKEKLQQDTLVNAGFNETIRAESEIDLAIAKARVEDAESASDKNKELEAQARSAYAPHAPWYSAFSIIKFSGKLFLNLLNMLVIPLVAVSIITGILSLGDVRHVGRTGLRTVAYYLITTAIAVFIGIVLVNVIAPGTGMEGSGVIAGAVRGKEAVGILDTVLRVFVNTDSIAKGAFPKNIIAAMAEMNVLGVITFSLIFGAALTTIGERGRVVADFITGLNEVILKMVHWVLLLLPVGVFGLIVSRLAEVGGGAAVWVELTRVAWYSITVVLALGIHGVIVIPLIIFIFARRNPLNYLKHLAPALLTAFSTASSSATLPTTIECVEERAKVSRRSASFVLPIGATINMDGTALYEAVAVIFIAQVYGVPMDMTMLVIVFLTATLAAVGAAGIPEAGLVTMVVVLNATGLPLEGVALLLSIDWLLDRCRTTVNVWGDAAGAAVIDRYEKTAEGSSVQS</sequence>
<evidence type="ECO:0000256" key="6">
    <source>
        <dbReference type="ARBA" id="ARBA00023136"/>
    </source>
</evidence>
<dbReference type="EMBL" id="UOEZ01000068">
    <property type="protein sequence ID" value="VAW38254.1"/>
    <property type="molecule type" value="Genomic_DNA"/>
</dbReference>
<feature type="transmembrane region" description="Helical" evidence="9">
    <location>
        <begin position="137"/>
        <end position="162"/>
    </location>
</feature>
<dbReference type="InterPro" id="IPR001991">
    <property type="entry name" value="Na-dicarboxylate_symporter"/>
</dbReference>
<feature type="transmembrane region" description="Helical" evidence="9">
    <location>
        <begin position="286"/>
        <end position="307"/>
    </location>
</feature>
<dbReference type="InterPro" id="IPR018107">
    <property type="entry name" value="Na-dicarboxylate_symporter_CS"/>
</dbReference>
<evidence type="ECO:0000256" key="7">
    <source>
        <dbReference type="ARBA" id="ARBA00023180"/>
    </source>
</evidence>
<name>A0A3B0W3R4_9ZZZZ</name>
<reference evidence="10" key="1">
    <citation type="submission" date="2018-06" db="EMBL/GenBank/DDBJ databases">
        <authorList>
            <person name="Zhirakovskaya E."/>
        </authorList>
    </citation>
    <scope>NUCLEOTIDE SEQUENCE</scope>
</reference>
<dbReference type="PRINTS" id="PR00173">
    <property type="entry name" value="EDTRNSPORT"/>
</dbReference>
<gene>
    <name evidence="10" type="ORF">MNBD_DELTA02-41</name>
</gene>
<keyword evidence="4" id="KW-0769">Symport</keyword>
<dbReference type="Gene3D" id="1.10.3860.10">
    <property type="entry name" value="Sodium:dicarboxylate symporter"/>
    <property type="match status" value="1"/>
</dbReference>
<evidence type="ECO:0000256" key="5">
    <source>
        <dbReference type="ARBA" id="ARBA00022989"/>
    </source>
</evidence>
<dbReference type="PANTHER" id="PTHR11958">
    <property type="entry name" value="SODIUM/DICARBOXYLATE SYMPORTER-RELATED"/>
    <property type="match status" value="1"/>
</dbReference>
<keyword evidence="5 9" id="KW-1133">Transmembrane helix</keyword>
<evidence type="ECO:0000256" key="1">
    <source>
        <dbReference type="ARBA" id="ARBA00004141"/>
    </source>
</evidence>
<evidence type="ECO:0000256" key="2">
    <source>
        <dbReference type="ARBA" id="ARBA00022448"/>
    </source>
</evidence>
<dbReference type="InterPro" id="IPR050746">
    <property type="entry name" value="DAACS"/>
</dbReference>
<evidence type="ECO:0000313" key="10">
    <source>
        <dbReference type="EMBL" id="VAW38254.1"/>
    </source>
</evidence>
<keyword evidence="6 9" id="KW-0472">Membrane</keyword>
<dbReference type="PANTHER" id="PTHR11958:SF63">
    <property type="entry name" value="AMINO ACID TRANSPORTER"/>
    <property type="match status" value="1"/>
</dbReference>
<dbReference type="SUPFAM" id="SSF118215">
    <property type="entry name" value="Proton glutamate symport protein"/>
    <property type="match status" value="1"/>
</dbReference>
<feature type="transmembrane region" description="Helical" evidence="9">
    <location>
        <begin position="243"/>
        <end position="266"/>
    </location>
</feature>
<dbReference type="InterPro" id="IPR036458">
    <property type="entry name" value="Na:dicarbo_symporter_sf"/>
</dbReference>
<dbReference type="Pfam" id="PF00375">
    <property type="entry name" value="SDF"/>
    <property type="match status" value="1"/>
</dbReference>
<evidence type="ECO:0000256" key="8">
    <source>
        <dbReference type="SAM" id="Coils"/>
    </source>
</evidence>
<evidence type="ECO:0000256" key="3">
    <source>
        <dbReference type="ARBA" id="ARBA00022692"/>
    </source>
</evidence>
<keyword evidence="3 9" id="KW-0812">Transmembrane</keyword>
<protein>
    <submittedName>
        <fullName evidence="10">Proton/glutamate symporter @ Sodium/glutamate symporter</fullName>
    </submittedName>
</protein>
<feature type="coiled-coil region" evidence="8">
    <location>
        <begin position="83"/>
        <end position="113"/>
    </location>
</feature>
<dbReference type="GO" id="GO:0005313">
    <property type="term" value="F:L-glutamate transmembrane transporter activity"/>
    <property type="evidence" value="ECO:0007669"/>
    <property type="project" value="TreeGrafter"/>
</dbReference>
<evidence type="ECO:0000256" key="4">
    <source>
        <dbReference type="ARBA" id="ARBA00022847"/>
    </source>
</evidence>
<proteinExistence type="predicted"/>
<keyword evidence="8" id="KW-0175">Coiled coil</keyword>
<comment type="subcellular location">
    <subcellularLocation>
        <location evidence="1">Membrane</location>
        <topology evidence="1">Multi-pass membrane protein</topology>
    </subcellularLocation>
</comment>
<feature type="transmembrane region" description="Helical" evidence="9">
    <location>
        <begin position="461"/>
        <end position="481"/>
    </location>
</feature>
<dbReference type="AlphaFoldDB" id="A0A3B0W3R4"/>
<dbReference type="GO" id="GO:0015501">
    <property type="term" value="F:glutamate:sodium symporter activity"/>
    <property type="evidence" value="ECO:0007669"/>
    <property type="project" value="TreeGrafter"/>
</dbReference>
<dbReference type="GO" id="GO:0005886">
    <property type="term" value="C:plasma membrane"/>
    <property type="evidence" value="ECO:0007669"/>
    <property type="project" value="TreeGrafter"/>
</dbReference>
<evidence type="ECO:0000256" key="9">
    <source>
        <dbReference type="SAM" id="Phobius"/>
    </source>
</evidence>
<accession>A0A3B0W3R4</accession>
<keyword evidence="2" id="KW-0813">Transport</keyword>
<dbReference type="GO" id="GO:0015175">
    <property type="term" value="F:neutral L-amino acid transmembrane transporter activity"/>
    <property type="evidence" value="ECO:0007669"/>
    <property type="project" value="TreeGrafter"/>
</dbReference>
<feature type="transmembrane region" description="Helical" evidence="9">
    <location>
        <begin position="437"/>
        <end position="455"/>
    </location>
</feature>